<comment type="subcellular location">
    <subcellularLocation>
        <location evidence="1">Cell membrane</location>
        <topology evidence="1">Multi-pass membrane protein</topology>
    </subcellularLocation>
</comment>
<dbReference type="CDD" id="cd13954">
    <property type="entry name" value="7tmA_OR"/>
    <property type="match status" value="1"/>
</dbReference>
<feature type="transmembrane region" description="Helical" evidence="11">
    <location>
        <begin position="237"/>
        <end position="259"/>
    </location>
</feature>
<name>A0AAV2ZW30_PYXAD</name>
<evidence type="ECO:0000256" key="5">
    <source>
        <dbReference type="ARBA" id="ARBA00022725"/>
    </source>
</evidence>
<keyword evidence="4 11" id="KW-0812">Transmembrane</keyword>
<dbReference type="GO" id="GO:0004984">
    <property type="term" value="F:olfactory receptor activity"/>
    <property type="evidence" value="ECO:0007669"/>
    <property type="project" value="InterPro"/>
</dbReference>
<evidence type="ECO:0000256" key="10">
    <source>
        <dbReference type="ARBA" id="ARBA00023224"/>
    </source>
</evidence>
<gene>
    <name evidence="13" type="ORF">GDO54_013763</name>
</gene>
<feature type="transmembrane region" description="Helical" evidence="11">
    <location>
        <begin position="59"/>
        <end position="77"/>
    </location>
</feature>
<evidence type="ECO:0000313" key="13">
    <source>
        <dbReference type="EMBL" id="DBA22754.1"/>
    </source>
</evidence>
<accession>A0AAV2ZW30</accession>
<keyword evidence="14" id="KW-1185">Reference proteome</keyword>
<evidence type="ECO:0000256" key="1">
    <source>
        <dbReference type="ARBA" id="ARBA00004651"/>
    </source>
</evidence>
<feature type="transmembrane region" description="Helical" evidence="11">
    <location>
        <begin position="25"/>
        <end position="47"/>
    </location>
</feature>
<reference evidence="13" key="1">
    <citation type="thesis" date="2020" institute="ProQuest LLC" country="789 East Eisenhower Parkway, Ann Arbor, MI, USA">
        <title>Comparative Genomics and Chromosome Evolution.</title>
        <authorList>
            <person name="Mudd A.B."/>
        </authorList>
    </citation>
    <scope>NUCLEOTIDE SEQUENCE</scope>
    <source>
        <strain evidence="13">1538</strain>
        <tissue evidence="13">Blood</tissue>
    </source>
</reference>
<dbReference type="Gene3D" id="1.20.1070.10">
    <property type="entry name" value="Rhodopsin 7-helix transmembrane proteins"/>
    <property type="match status" value="1"/>
</dbReference>
<evidence type="ECO:0000256" key="6">
    <source>
        <dbReference type="ARBA" id="ARBA00022989"/>
    </source>
</evidence>
<organism evidence="13 14">
    <name type="scientific">Pyxicephalus adspersus</name>
    <name type="common">African bullfrog</name>
    <dbReference type="NCBI Taxonomy" id="30357"/>
    <lineage>
        <taxon>Eukaryota</taxon>
        <taxon>Metazoa</taxon>
        <taxon>Chordata</taxon>
        <taxon>Craniata</taxon>
        <taxon>Vertebrata</taxon>
        <taxon>Euteleostomi</taxon>
        <taxon>Amphibia</taxon>
        <taxon>Batrachia</taxon>
        <taxon>Anura</taxon>
        <taxon>Neobatrachia</taxon>
        <taxon>Ranoidea</taxon>
        <taxon>Pyxicephalidae</taxon>
        <taxon>Pyxicephalinae</taxon>
        <taxon>Pyxicephalus</taxon>
    </lineage>
</organism>
<evidence type="ECO:0000256" key="7">
    <source>
        <dbReference type="ARBA" id="ARBA00023040"/>
    </source>
</evidence>
<evidence type="ECO:0000256" key="3">
    <source>
        <dbReference type="ARBA" id="ARBA00022606"/>
    </source>
</evidence>
<comment type="caution">
    <text evidence="13">The sequence shown here is derived from an EMBL/GenBank/DDBJ whole genome shotgun (WGS) entry which is preliminary data.</text>
</comment>
<feature type="domain" description="G-protein coupled receptors family 1 profile" evidence="12">
    <location>
        <begin position="40"/>
        <end position="288"/>
    </location>
</feature>
<dbReference type="PRINTS" id="PR00237">
    <property type="entry name" value="GPCRRHODOPSN"/>
</dbReference>
<evidence type="ECO:0000256" key="11">
    <source>
        <dbReference type="SAM" id="Phobius"/>
    </source>
</evidence>
<evidence type="ECO:0000259" key="12">
    <source>
        <dbReference type="PROSITE" id="PS50262"/>
    </source>
</evidence>
<protein>
    <recommendedName>
        <fullName evidence="12">G-protein coupled receptors family 1 profile domain-containing protein</fullName>
    </recommendedName>
</protein>
<evidence type="ECO:0000256" key="9">
    <source>
        <dbReference type="ARBA" id="ARBA00023170"/>
    </source>
</evidence>
<keyword evidence="3" id="KW-0716">Sensory transduction</keyword>
<keyword evidence="9" id="KW-0675">Receptor</keyword>
<evidence type="ECO:0000256" key="4">
    <source>
        <dbReference type="ARBA" id="ARBA00022692"/>
    </source>
</evidence>
<keyword evidence="8 11" id="KW-0472">Membrane</keyword>
<evidence type="ECO:0000256" key="8">
    <source>
        <dbReference type="ARBA" id="ARBA00023136"/>
    </source>
</evidence>
<keyword evidence="10" id="KW-0807">Transducer</keyword>
<feature type="transmembrane region" description="Helical" evidence="11">
    <location>
        <begin position="203"/>
        <end position="225"/>
    </location>
</feature>
<dbReference type="EMBL" id="DYDO01000006">
    <property type="protein sequence ID" value="DBA22754.1"/>
    <property type="molecule type" value="Genomic_DNA"/>
</dbReference>
<dbReference type="Pfam" id="PF13853">
    <property type="entry name" value="7tm_4"/>
    <property type="match status" value="1"/>
</dbReference>
<dbReference type="AlphaFoldDB" id="A0AAV2ZW30"/>
<dbReference type="GO" id="GO:0004930">
    <property type="term" value="F:G protein-coupled receptor activity"/>
    <property type="evidence" value="ECO:0007669"/>
    <property type="project" value="UniProtKB-KW"/>
</dbReference>
<dbReference type="PROSITE" id="PS50262">
    <property type="entry name" value="G_PROTEIN_RECEP_F1_2"/>
    <property type="match status" value="1"/>
</dbReference>
<sequence length="307" mass="34500">MNTNGSLVTEFILLGLFTHPELETLMFILCLVTYTVALTGNVTILLLSIKDPGLNTPMYFFLGLLSFLDIWCTTVTIPKMLASYITQSKVISYYGCALQMFFLTWPLGVELLLLTVMAYDRLVAIGNPLRYASIINHKACVRTAITILVTGLINSFIHTCCTFRLPYCDDNKINHFFCEIMPLLKLACADISFNEIVVYTSDFLLGVCCFFLICVSYILILNTILKINSASGKRKAFSTCASHIVIVSMFYGAVISTYIQPKNSPLDRSKTVSAIYAVITPSLNPIIYSLRNKEVKEALRRSFRRLF</sequence>
<dbReference type="InterPro" id="IPR000725">
    <property type="entry name" value="Olfact_rcpt"/>
</dbReference>
<keyword evidence="6 11" id="KW-1133">Transmembrane helix</keyword>
<dbReference type="PRINTS" id="PR00245">
    <property type="entry name" value="OLFACTORYR"/>
</dbReference>
<dbReference type="PANTHER" id="PTHR26453">
    <property type="entry name" value="OLFACTORY RECEPTOR"/>
    <property type="match status" value="1"/>
</dbReference>
<dbReference type="GO" id="GO:0005886">
    <property type="term" value="C:plasma membrane"/>
    <property type="evidence" value="ECO:0007669"/>
    <property type="project" value="UniProtKB-SubCell"/>
</dbReference>
<keyword evidence="2" id="KW-1003">Cell membrane</keyword>
<dbReference type="FunFam" id="1.20.1070.10:FF:000015">
    <property type="entry name" value="Olfactory receptor"/>
    <property type="match status" value="1"/>
</dbReference>
<dbReference type="InterPro" id="IPR017452">
    <property type="entry name" value="GPCR_Rhodpsn_7TM"/>
</dbReference>
<dbReference type="Proteomes" id="UP001181693">
    <property type="component" value="Unassembled WGS sequence"/>
</dbReference>
<dbReference type="InterPro" id="IPR000276">
    <property type="entry name" value="GPCR_Rhodpsn"/>
</dbReference>
<evidence type="ECO:0000313" key="14">
    <source>
        <dbReference type="Proteomes" id="UP001181693"/>
    </source>
</evidence>
<feature type="transmembrane region" description="Helical" evidence="11">
    <location>
        <begin position="97"/>
        <end position="119"/>
    </location>
</feature>
<keyword evidence="5" id="KW-0552">Olfaction</keyword>
<feature type="transmembrane region" description="Helical" evidence="11">
    <location>
        <begin position="139"/>
        <end position="157"/>
    </location>
</feature>
<proteinExistence type="predicted"/>
<evidence type="ECO:0000256" key="2">
    <source>
        <dbReference type="ARBA" id="ARBA00022475"/>
    </source>
</evidence>
<keyword evidence="7" id="KW-0297">G-protein coupled receptor</keyword>
<feature type="transmembrane region" description="Helical" evidence="11">
    <location>
        <begin position="271"/>
        <end position="290"/>
    </location>
</feature>
<dbReference type="SUPFAM" id="SSF81321">
    <property type="entry name" value="Family A G protein-coupled receptor-like"/>
    <property type="match status" value="1"/>
</dbReference>